<dbReference type="Gene3D" id="3.30.428.10">
    <property type="entry name" value="HIT-like"/>
    <property type="match status" value="1"/>
</dbReference>
<evidence type="ECO:0000256" key="1">
    <source>
        <dbReference type="PROSITE-ProRule" id="PRU00176"/>
    </source>
</evidence>
<dbReference type="SMART" id="SM00360">
    <property type="entry name" value="RRM"/>
    <property type="match status" value="1"/>
</dbReference>
<dbReference type="EMBL" id="BEGY01000027">
    <property type="protein sequence ID" value="GAX77812.1"/>
    <property type="molecule type" value="Genomic_DNA"/>
</dbReference>
<dbReference type="CDD" id="cd07380">
    <property type="entry name" value="MPP_CWF19_N"/>
    <property type="match status" value="1"/>
</dbReference>
<dbReference type="InterPro" id="IPR006768">
    <property type="entry name" value="Cwf19-like_C_dom-1"/>
</dbReference>
<dbReference type="STRING" id="1157962.A0A250X4J2"/>
<dbReference type="InterPro" id="IPR000504">
    <property type="entry name" value="RRM_dom"/>
</dbReference>
<name>A0A250X4J2_9CHLO</name>
<evidence type="ECO:0000313" key="4">
    <source>
        <dbReference type="Proteomes" id="UP000232323"/>
    </source>
</evidence>
<dbReference type="AlphaFoldDB" id="A0A250X4J2"/>
<dbReference type="GO" id="GO:0061632">
    <property type="term" value="F:RNA lariat debranching enzyme activator activity"/>
    <property type="evidence" value="ECO:0007669"/>
    <property type="project" value="TreeGrafter"/>
</dbReference>
<dbReference type="Gene3D" id="3.30.70.330">
    <property type="match status" value="1"/>
</dbReference>
<dbReference type="OrthoDB" id="444325at2759"/>
<dbReference type="InterPro" id="IPR035979">
    <property type="entry name" value="RBD_domain_sf"/>
</dbReference>
<dbReference type="GO" id="GO:0003723">
    <property type="term" value="F:RNA binding"/>
    <property type="evidence" value="ECO:0007669"/>
    <property type="project" value="UniProtKB-UniRule"/>
</dbReference>
<proteinExistence type="predicted"/>
<comment type="caution">
    <text evidence="3">The sequence shown here is derived from an EMBL/GenBank/DDBJ whole genome shotgun (WGS) entry which is preliminary data.</text>
</comment>
<sequence>MSNPVKVLFTGDIRGDLPRLLKKLDAVNNKSGPFAAAFVAGSFLNDQGQMQDLPLKSNTPLPIYFIGAGAGGKLPVGLTDRGLQYLGKCGVVTVAGLTVAFLDGYGESSHAASVGSYKYTRDDVELLKRKLDLHAGEVDILLTCEWPRGIAGGLEATGSAAAPPEGVSVGTGSPVVAEVAIHARPRYHIAAGQDVAFTRLPYTNRDLGVGIRATRFVGLAPIAGKAKSFHALNLTPSSDMDPEALSAKPEASTPSPLEIAAVQSNKRIGYENGVEGVNSGDWRWQQQQGKRLRIQHVAIESRPDVQKDSAATVIARNVPFGAEETELRSWFSSAAGTIVNMYRGTNAESGRLNSWMSVQYASAAEAAQAIQALNGAELQGRQISVEQARAGGGGGGMGGAVPPPTASEACWFCLGSSAADLGLVACVGEEAYIALDKGAITPTHALVVPIDHARCAAELSPGAFAEVERYLSALSSCFATQGLQLIAFERYLSLRKSSAGGNHCHINVMGVPSTSAGRAQKMFSDALRAAGLGEFEVLQGGAGAGATAIQCMLRGALGTGGGGAAPEYFQAILPGGLRLVQVLARGVRFPLNLGREVLAGLAGTPERADWKMCIGEGTAEKQAAAVEAFKTMFQPYAPNTAT</sequence>
<feature type="domain" description="RRM" evidence="2">
    <location>
        <begin position="311"/>
        <end position="390"/>
    </location>
</feature>
<gene>
    <name evidence="3" type="ORF">CEUSTIGMA_g5255.t1</name>
</gene>
<dbReference type="InterPro" id="IPR036265">
    <property type="entry name" value="HIT-like_sf"/>
</dbReference>
<keyword evidence="1" id="KW-0694">RNA-binding</keyword>
<accession>A0A250X4J2</accession>
<dbReference type="Proteomes" id="UP000232323">
    <property type="component" value="Unassembled WGS sequence"/>
</dbReference>
<dbReference type="InterPro" id="IPR040194">
    <property type="entry name" value="Cwf19-like"/>
</dbReference>
<dbReference type="GO" id="GO:0071014">
    <property type="term" value="C:post-mRNA release spliceosomal complex"/>
    <property type="evidence" value="ECO:0007669"/>
    <property type="project" value="TreeGrafter"/>
</dbReference>
<dbReference type="SUPFAM" id="SSF54197">
    <property type="entry name" value="HIT-like"/>
    <property type="match status" value="1"/>
</dbReference>
<dbReference type="GO" id="GO:0000398">
    <property type="term" value="P:mRNA splicing, via spliceosome"/>
    <property type="evidence" value="ECO:0007669"/>
    <property type="project" value="TreeGrafter"/>
</dbReference>
<dbReference type="PROSITE" id="PS50102">
    <property type="entry name" value="RRM"/>
    <property type="match status" value="1"/>
</dbReference>
<dbReference type="PANTHER" id="PTHR12072">
    <property type="entry name" value="CWF19, CELL CYCLE CONTROL PROTEIN"/>
    <property type="match status" value="1"/>
</dbReference>
<dbReference type="PANTHER" id="PTHR12072:SF4">
    <property type="entry name" value="CWF19-LIKE PROTEIN 1"/>
    <property type="match status" value="1"/>
</dbReference>
<keyword evidence="4" id="KW-1185">Reference proteome</keyword>
<dbReference type="Pfam" id="PF00076">
    <property type="entry name" value="RRM_1"/>
    <property type="match status" value="1"/>
</dbReference>
<reference evidence="3 4" key="1">
    <citation type="submission" date="2017-08" db="EMBL/GenBank/DDBJ databases">
        <title>Acidophilic green algal genome provides insights into adaptation to an acidic environment.</title>
        <authorList>
            <person name="Hirooka S."/>
            <person name="Hirose Y."/>
            <person name="Kanesaki Y."/>
            <person name="Higuchi S."/>
            <person name="Fujiwara T."/>
            <person name="Onuma R."/>
            <person name="Era A."/>
            <person name="Ohbayashi R."/>
            <person name="Uzuka A."/>
            <person name="Nozaki H."/>
            <person name="Yoshikawa H."/>
            <person name="Miyagishima S.Y."/>
        </authorList>
    </citation>
    <scope>NUCLEOTIDE SEQUENCE [LARGE SCALE GENOMIC DNA]</scope>
    <source>
        <strain evidence="3 4">NIES-2499</strain>
    </source>
</reference>
<dbReference type="InterPro" id="IPR012677">
    <property type="entry name" value="Nucleotide-bd_a/b_plait_sf"/>
</dbReference>
<dbReference type="Pfam" id="PF04677">
    <property type="entry name" value="CwfJ_C_1"/>
    <property type="match status" value="1"/>
</dbReference>
<dbReference type="SUPFAM" id="SSF54928">
    <property type="entry name" value="RNA-binding domain, RBD"/>
    <property type="match status" value="1"/>
</dbReference>
<evidence type="ECO:0000259" key="2">
    <source>
        <dbReference type="PROSITE" id="PS50102"/>
    </source>
</evidence>
<protein>
    <recommendedName>
        <fullName evidence="2">RRM domain-containing protein</fullName>
    </recommendedName>
</protein>
<evidence type="ECO:0000313" key="3">
    <source>
        <dbReference type="EMBL" id="GAX77812.1"/>
    </source>
</evidence>
<organism evidence="3 4">
    <name type="scientific">Chlamydomonas eustigma</name>
    <dbReference type="NCBI Taxonomy" id="1157962"/>
    <lineage>
        <taxon>Eukaryota</taxon>
        <taxon>Viridiplantae</taxon>
        <taxon>Chlorophyta</taxon>
        <taxon>core chlorophytes</taxon>
        <taxon>Chlorophyceae</taxon>
        <taxon>CS clade</taxon>
        <taxon>Chlamydomonadales</taxon>
        <taxon>Chlamydomonadaceae</taxon>
        <taxon>Chlamydomonas</taxon>
    </lineage>
</organism>